<comment type="caution">
    <text evidence="1">The sequence shown here is derived from an EMBL/GenBank/DDBJ whole genome shotgun (WGS) entry which is preliminary data.</text>
</comment>
<dbReference type="EMBL" id="JAOQAZ010000046">
    <property type="protein sequence ID" value="KAJ4245491.1"/>
    <property type="molecule type" value="Genomic_DNA"/>
</dbReference>
<name>A0A9W8RNK0_9HYPO</name>
<dbReference type="OrthoDB" id="5326588at2759"/>
<dbReference type="Proteomes" id="UP001152049">
    <property type="component" value="Unassembled WGS sequence"/>
</dbReference>
<reference evidence="1" key="1">
    <citation type="submission" date="2022-09" db="EMBL/GenBank/DDBJ databases">
        <title>Fusarium specimens isolated from Avocado Roots.</title>
        <authorList>
            <person name="Stajich J."/>
            <person name="Roper C."/>
            <person name="Heimlech-Rivalta G."/>
        </authorList>
    </citation>
    <scope>NUCLEOTIDE SEQUENCE</scope>
    <source>
        <strain evidence="1">CF00136</strain>
    </source>
</reference>
<proteinExistence type="predicted"/>
<protein>
    <submittedName>
        <fullName evidence="1">Uncharacterized protein</fullName>
    </submittedName>
</protein>
<evidence type="ECO:0000313" key="2">
    <source>
        <dbReference type="Proteomes" id="UP001152049"/>
    </source>
</evidence>
<keyword evidence="2" id="KW-1185">Reference proteome</keyword>
<evidence type="ECO:0000313" key="1">
    <source>
        <dbReference type="EMBL" id="KAJ4245491.1"/>
    </source>
</evidence>
<accession>A0A9W8RNK0</accession>
<gene>
    <name evidence="1" type="ORF">NW762_014000</name>
</gene>
<organism evidence="1 2">
    <name type="scientific">Fusarium torreyae</name>
    <dbReference type="NCBI Taxonomy" id="1237075"/>
    <lineage>
        <taxon>Eukaryota</taxon>
        <taxon>Fungi</taxon>
        <taxon>Dikarya</taxon>
        <taxon>Ascomycota</taxon>
        <taxon>Pezizomycotina</taxon>
        <taxon>Sordariomycetes</taxon>
        <taxon>Hypocreomycetidae</taxon>
        <taxon>Hypocreales</taxon>
        <taxon>Nectriaceae</taxon>
        <taxon>Fusarium</taxon>
    </lineage>
</organism>
<dbReference type="AlphaFoldDB" id="A0A9W8RNK0"/>
<sequence>MAIRQIKPGENITSLWDQVTDERSEFRLFDITGKAISFRSDAEVAESLYMFYNDVNVAEDAILFPDELLTNKKKVPFRKIRNGVSSIEDGVLPSTARHVAKGLEAINRGKDPTKAIRAAKDHEEDLIWGLPEVWRTGLVQAKRERPSSERRALLERTGLVNAHKSLTFDRRMDIADTMEMMERDRSFSFKESFHDGDLEPGYNKKYKLVQERLHAMLRTPHAGSTDWVWFLAEILDWLELRGDYDDYIQDPQTPWPHSFIVRDLVEAFAMTAMFFPESGKAKLFREKEFWKEWKDFYEKKTDTYWADVYPLEWSMTVRPIIAHLYQAGVIAPAYIQNHPQVVLGMATASKEPHRPDERDLFVNYEDQYGNFPMKFPPFFVHPSKWPQIIPTAEKFAAKHRNARFALLRLWSAPHYYPLMVGPFNRQNTSFLDSLGRSWEWKFVPKDMPGSDYSAHHTAGKRLEELRSVLGDRVVNRGDLVLVMGEDANDLLKYCTAVVFAIQTKPWLREVDLWKSFINVNIEFLRELDSH</sequence>